<keyword evidence="4" id="KW-1185">Reference proteome</keyword>
<protein>
    <recommendedName>
        <fullName evidence="5">Ankyrin repeat domain-containing protein</fullName>
    </recommendedName>
</protein>
<sequence>MLSPRVRVTLATLALSLSACFVNGGQPYARSDQARPFEELAGLACQRGDLKAYETLAARSTEPVSPCVDATSRTSSVEHQDRTAP</sequence>
<evidence type="ECO:0000256" key="2">
    <source>
        <dbReference type="SAM" id="SignalP"/>
    </source>
</evidence>
<proteinExistence type="predicted"/>
<gene>
    <name evidence="3" type="ORF">DL240_09385</name>
</gene>
<dbReference type="RefSeq" id="WP_111729616.1">
    <property type="nucleotide sequence ID" value="NZ_QHKO01000003.1"/>
</dbReference>
<evidence type="ECO:0000313" key="3">
    <source>
        <dbReference type="EMBL" id="RAL23088.1"/>
    </source>
</evidence>
<comment type="caution">
    <text evidence="3">The sequence shown here is derived from an EMBL/GenBank/DDBJ whole genome shotgun (WGS) entry which is preliminary data.</text>
</comment>
<name>A0A328C8C2_9DELT</name>
<evidence type="ECO:0000313" key="4">
    <source>
        <dbReference type="Proteomes" id="UP000249169"/>
    </source>
</evidence>
<evidence type="ECO:0000256" key="1">
    <source>
        <dbReference type="SAM" id="MobiDB-lite"/>
    </source>
</evidence>
<dbReference type="AlphaFoldDB" id="A0A328C8C2"/>
<dbReference type="OrthoDB" id="5526400at2"/>
<accession>A0A328C8C2</accession>
<keyword evidence="2" id="KW-0732">Signal</keyword>
<feature type="chain" id="PRO_5016257496" description="Ankyrin repeat domain-containing protein" evidence="2">
    <location>
        <begin position="25"/>
        <end position="85"/>
    </location>
</feature>
<feature type="compositionally biased region" description="Basic and acidic residues" evidence="1">
    <location>
        <begin position="76"/>
        <end position="85"/>
    </location>
</feature>
<evidence type="ECO:0008006" key="5">
    <source>
        <dbReference type="Google" id="ProtNLM"/>
    </source>
</evidence>
<organism evidence="3 4">
    <name type="scientific">Lujinxingia litoralis</name>
    <dbReference type="NCBI Taxonomy" id="2211119"/>
    <lineage>
        <taxon>Bacteria</taxon>
        <taxon>Deltaproteobacteria</taxon>
        <taxon>Bradymonadales</taxon>
        <taxon>Lujinxingiaceae</taxon>
        <taxon>Lujinxingia</taxon>
    </lineage>
</organism>
<feature type="signal peptide" evidence="2">
    <location>
        <begin position="1"/>
        <end position="24"/>
    </location>
</feature>
<reference evidence="3 4" key="1">
    <citation type="submission" date="2018-05" db="EMBL/GenBank/DDBJ databases">
        <title>Lujinxingia marina gen. nov. sp. nov., a new facultative anaerobic member of the class Deltaproteobacteria, and proposal of Lujinxingaceae fam. nov.</title>
        <authorList>
            <person name="Li C.-M."/>
        </authorList>
    </citation>
    <scope>NUCLEOTIDE SEQUENCE [LARGE SCALE GENOMIC DNA]</scope>
    <source>
        <strain evidence="3 4">B210</strain>
    </source>
</reference>
<dbReference type="Proteomes" id="UP000249169">
    <property type="component" value="Unassembled WGS sequence"/>
</dbReference>
<dbReference type="EMBL" id="QHKO01000003">
    <property type="protein sequence ID" value="RAL23088.1"/>
    <property type="molecule type" value="Genomic_DNA"/>
</dbReference>
<dbReference type="PROSITE" id="PS51257">
    <property type="entry name" value="PROKAR_LIPOPROTEIN"/>
    <property type="match status" value="1"/>
</dbReference>
<feature type="region of interest" description="Disordered" evidence="1">
    <location>
        <begin position="60"/>
        <end position="85"/>
    </location>
</feature>